<dbReference type="CDD" id="cd02517">
    <property type="entry name" value="CMP-KDO-Synthetase"/>
    <property type="match status" value="1"/>
</dbReference>
<dbReference type="RefSeq" id="WP_134462901.1">
    <property type="nucleotide sequence ID" value="NZ_JBHMFL010000076.1"/>
</dbReference>
<dbReference type="UniPathway" id="UPA00358">
    <property type="reaction ID" value="UER00476"/>
</dbReference>
<comment type="caution">
    <text evidence="6">The sequence shown here is derived from an EMBL/GenBank/DDBJ whole genome shotgun (WGS) entry which is preliminary data.</text>
</comment>
<dbReference type="SUPFAM" id="SSF53448">
    <property type="entry name" value="Nucleotide-diphospho-sugar transferases"/>
    <property type="match status" value="1"/>
</dbReference>
<name>A0A4Y8MTE2_9BURK</name>
<dbReference type="GO" id="GO:0008690">
    <property type="term" value="F:3-deoxy-manno-octulosonate cytidylyltransferase activity"/>
    <property type="evidence" value="ECO:0007669"/>
    <property type="project" value="UniProtKB-UniRule"/>
</dbReference>
<dbReference type="EC" id="2.7.7.38" evidence="5"/>
<sequence>MRSSSDLASIHVVIPARFGSTRLPGKPLIDLAGEPMIVRVYEAVRAALPGTVDIVVATDDERIVGSLEAYRIPVRMTDPEHQSGTDRCAQVARELGWNADDLVVNVQGDEPLVPQPLLASFVQFCANAQAFDMATVAVPLTEVSHLTDPNVVKLVVGAHGQAIVFSRSAIPFCRDLPRDEWPLSAYLRHIGIYAYRCSALYRLTETPSCELEELERLEQMRAIWLGMPIRVFEWPEPPPPGVDTKEDVARVREILFVNASGRS</sequence>
<keyword evidence="4 5" id="KW-0448">Lipopolysaccharide biosynthesis</keyword>
<dbReference type="NCBIfam" id="TIGR00466">
    <property type="entry name" value="kdsB"/>
    <property type="match status" value="1"/>
</dbReference>
<evidence type="ECO:0000313" key="6">
    <source>
        <dbReference type="EMBL" id="TFE40615.1"/>
    </source>
</evidence>
<evidence type="ECO:0000256" key="2">
    <source>
        <dbReference type="ARBA" id="ARBA00022679"/>
    </source>
</evidence>
<dbReference type="GO" id="GO:0009103">
    <property type="term" value="P:lipopolysaccharide biosynthetic process"/>
    <property type="evidence" value="ECO:0007669"/>
    <property type="project" value="UniProtKB-UniRule"/>
</dbReference>
<organism evidence="6 7">
    <name type="scientific">Paraburkholderia dipogonis</name>
    <dbReference type="NCBI Taxonomy" id="1211383"/>
    <lineage>
        <taxon>Bacteria</taxon>
        <taxon>Pseudomonadati</taxon>
        <taxon>Pseudomonadota</taxon>
        <taxon>Betaproteobacteria</taxon>
        <taxon>Burkholderiales</taxon>
        <taxon>Burkholderiaceae</taxon>
        <taxon>Paraburkholderia</taxon>
    </lineage>
</organism>
<dbReference type="Gene3D" id="3.90.550.10">
    <property type="entry name" value="Spore Coat Polysaccharide Biosynthesis Protein SpsA, Chain A"/>
    <property type="match status" value="1"/>
</dbReference>
<accession>A0A4Y8MTE2</accession>
<dbReference type="GO" id="GO:0005829">
    <property type="term" value="C:cytosol"/>
    <property type="evidence" value="ECO:0007669"/>
    <property type="project" value="TreeGrafter"/>
</dbReference>
<evidence type="ECO:0000256" key="3">
    <source>
        <dbReference type="ARBA" id="ARBA00022695"/>
    </source>
</evidence>
<comment type="function">
    <text evidence="5">Activates KDO (a required 8-carbon sugar) for incorporation into bacterial lipopolysaccharide in Gram-negative bacteria.</text>
</comment>
<dbReference type="InterPro" id="IPR029044">
    <property type="entry name" value="Nucleotide-diphossugar_trans"/>
</dbReference>
<dbReference type="Proteomes" id="UP000297385">
    <property type="component" value="Unassembled WGS sequence"/>
</dbReference>
<dbReference type="EMBL" id="SNVI01000002">
    <property type="protein sequence ID" value="TFE40615.1"/>
    <property type="molecule type" value="Genomic_DNA"/>
</dbReference>
<dbReference type="GO" id="GO:0016020">
    <property type="term" value="C:membrane"/>
    <property type="evidence" value="ECO:0007669"/>
    <property type="project" value="UniProtKB-SubCell"/>
</dbReference>
<dbReference type="PANTHER" id="PTHR42866">
    <property type="entry name" value="3-DEOXY-MANNO-OCTULOSONATE CYTIDYLYLTRANSFERASE"/>
    <property type="match status" value="1"/>
</dbReference>
<dbReference type="NCBIfam" id="NF003952">
    <property type="entry name" value="PRK05450.1-5"/>
    <property type="match status" value="1"/>
</dbReference>
<comment type="pathway">
    <text evidence="5">Nucleotide-sugar biosynthesis; CMP-3-deoxy-D-manno-octulosonate biosynthesis; CMP-3-deoxy-D-manno-octulosonate from 3-deoxy-D-manno-octulosonate and CTP: step 1/1.</text>
</comment>
<evidence type="ECO:0000313" key="7">
    <source>
        <dbReference type="Proteomes" id="UP000297385"/>
    </source>
</evidence>
<dbReference type="HAMAP" id="MF_00057">
    <property type="entry name" value="KdsB"/>
    <property type="match status" value="1"/>
</dbReference>
<comment type="similarity">
    <text evidence="5">Belongs to the KdsB family.</text>
</comment>
<keyword evidence="5" id="KW-0963">Cytoplasm</keyword>
<evidence type="ECO:0000256" key="5">
    <source>
        <dbReference type="HAMAP-Rule" id="MF_00057"/>
    </source>
</evidence>
<dbReference type="InterPro" id="IPR004528">
    <property type="entry name" value="KdsB"/>
</dbReference>
<dbReference type="InterPro" id="IPR003329">
    <property type="entry name" value="Cytidylyl_trans"/>
</dbReference>
<comment type="catalytic activity">
    <reaction evidence="5">
        <text>3-deoxy-alpha-D-manno-oct-2-ulosonate + CTP = CMP-3-deoxy-beta-D-manno-octulosonate + diphosphate</text>
        <dbReference type="Rhea" id="RHEA:23448"/>
        <dbReference type="ChEBI" id="CHEBI:33019"/>
        <dbReference type="ChEBI" id="CHEBI:37563"/>
        <dbReference type="ChEBI" id="CHEBI:85986"/>
        <dbReference type="ChEBI" id="CHEBI:85987"/>
        <dbReference type="EC" id="2.7.7.38"/>
    </reaction>
</comment>
<dbReference type="GO" id="GO:0033468">
    <property type="term" value="P:CMP-keto-3-deoxy-D-manno-octulosonic acid biosynthetic process"/>
    <property type="evidence" value="ECO:0007669"/>
    <property type="project" value="UniProtKB-UniRule"/>
</dbReference>
<evidence type="ECO:0000256" key="1">
    <source>
        <dbReference type="ARBA" id="ARBA00004370"/>
    </source>
</evidence>
<protein>
    <recommendedName>
        <fullName evidence="5">3-deoxy-manno-octulosonate cytidylyltransferase</fullName>
        <ecNumber evidence="5">2.7.7.38</ecNumber>
    </recommendedName>
    <alternativeName>
        <fullName evidence="5">CMP-2-keto-3-deoxyoctulosonic acid synthase</fullName>
        <shortName evidence="5">CKS</shortName>
        <shortName evidence="5">CMP-KDO synthase</shortName>
    </alternativeName>
</protein>
<keyword evidence="2 5" id="KW-0808">Transferase</keyword>
<dbReference type="FunFam" id="3.90.550.10:FF:000011">
    <property type="entry name" value="3-deoxy-manno-octulosonate cytidylyltransferase"/>
    <property type="match status" value="1"/>
</dbReference>
<dbReference type="AlphaFoldDB" id="A0A4Y8MTE2"/>
<dbReference type="Pfam" id="PF02348">
    <property type="entry name" value="CTP_transf_3"/>
    <property type="match status" value="1"/>
</dbReference>
<reference evidence="6 7" key="1">
    <citation type="submission" date="2019-03" db="EMBL/GenBank/DDBJ databases">
        <title>Complete Genome Sequence of Paraburkholderia dipogonis ICMP 19430T, a Nitrogen-fixing Symbiont of the South African Invasive Legume Dipogon lignosus in New Zealand.</title>
        <authorList>
            <person name="De Meyer S.E."/>
        </authorList>
    </citation>
    <scope>NUCLEOTIDE SEQUENCE [LARGE SCALE GENOMIC DNA]</scope>
    <source>
        <strain evidence="6 7">ICMP 19430</strain>
    </source>
</reference>
<dbReference type="GeneID" id="97306851"/>
<proteinExistence type="inferred from homology"/>
<gene>
    <name evidence="5 6" type="primary">kdsB</name>
    <name evidence="6" type="ORF">E2553_28235</name>
</gene>
<keyword evidence="3 5" id="KW-0548">Nucleotidyltransferase</keyword>
<evidence type="ECO:0000256" key="4">
    <source>
        <dbReference type="ARBA" id="ARBA00022985"/>
    </source>
</evidence>
<dbReference type="PANTHER" id="PTHR42866:SF2">
    <property type="entry name" value="3-DEOXY-MANNO-OCTULOSONATE CYTIDYLYLTRANSFERASE, MITOCHONDRIAL"/>
    <property type="match status" value="1"/>
</dbReference>
<comment type="subcellular location">
    <subcellularLocation>
        <location evidence="5">Cytoplasm</location>
    </subcellularLocation>
    <subcellularLocation>
        <location evidence="1">Membrane</location>
    </subcellularLocation>
</comment>